<keyword evidence="3" id="KW-1185">Reference proteome</keyword>
<dbReference type="EMBL" id="AODQ01000080">
    <property type="protein sequence ID" value="EMR01966.1"/>
    <property type="molecule type" value="Genomic_DNA"/>
</dbReference>
<accession>M7N427</accession>
<dbReference type="eggNOG" id="ENOG502ZZ86">
    <property type="taxonomic scope" value="Bacteria"/>
</dbReference>
<evidence type="ECO:0000313" key="3">
    <source>
        <dbReference type="Proteomes" id="UP000011910"/>
    </source>
</evidence>
<name>M7N427_9BACT</name>
<protein>
    <recommendedName>
        <fullName evidence="4">Outer membrane protein beta-barrel domain-containing protein</fullName>
    </recommendedName>
</protein>
<feature type="signal peptide" evidence="1">
    <location>
        <begin position="1"/>
        <end position="20"/>
    </location>
</feature>
<organism evidence="2 3">
    <name type="scientific">Cesiribacter andamanensis AMV16</name>
    <dbReference type="NCBI Taxonomy" id="1279009"/>
    <lineage>
        <taxon>Bacteria</taxon>
        <taxon>Pseudomonadati</taxon>
        <taxon>Bacteroidota</taxon>
        <taxon>Cytophagia</taxon>
        <taxon>Cytophagales</taxon>
        <taxon>Cesiribacteraceae</taxon>
        <taxon>Cesiribacter</taxon>
    </lineage>
</organism>
<proteinExistence type="predicted"/>
<evidence type="ECO:0008006" key="4">
    <source>
        <dbReference type="Google" id="ProtNLM"/>
    </source>
</evidence>
<dbReference type="RefSeq" id="WP_009196288.1">
    <property type="nucleotide sequence ID" value="NZ_AODQ01000080.1"/>
</dbReference>
<evidence type="ECO:0000313" key="2">
    <source>
        <dbReference type="EMBL" id="EMR01966.1"/>
    </source>
</evidence>
<comment type="caution">
    <text evidence="2">The sequence shown here is derived from an EMBL/GenBank/DDBJ whole genome shotgun (WGS) entry which is preliminary data.</text>
</comment>
<dbReference type="AlphaFoldDB" id="M7N427"/>
<keyword evidence="1" id="KW-0732">Signal</keyword>
<sequence length="226" mass="24692">MKAPVLLLLLAMALPLSANGQEIRGISANLTFGLVHVPHAPTLLNATAPRGIDHFSATYYGFGLDTYYRANRGLAAFDALVASQQPLTDGSRTAHTYLGTAQARLGWIVLQSRYAWLYPSVGLGVHALSLRLGEQLPASTVCLYHYRLFSPALDLGLNVDFLALRATEDAEGYAGRTLGLRLGYSFSPDRSQWQISDLERTGQQLPYAHRQVYLKVSVGIGAFVRN</sequence>
<gene>
    <name evidence="2" type="ORF">ADICEAN_02901</name>
</gene>
<reference evidence="2 3" key="1">
    <citation type="journal article" date="2013" name="Genome Announc.">
        <title>Draft Genome Sequence of Cesiribacter andamanensis Strain AMV16T, Isolated from a Soil Sample from a Mud Volcano in the Andaman Islands, India.</title>
        <authorList>
            <person name="Shivaji S."/>
            <person name="Ara S."/>
            <person name="Begum Z."/>
            <person name="Srinivas T.N."/>
            <person name="Singh A."/>
            <person name="Kumar Pinnaka A."/>
        </authorList>
    </citation>
    <scope>NUCLEOTIDE SEQUENCE [LARGE SCALE GENOMIC DNA]</scope>
    <source>
        <strain evidence="2 3">AMV16</strain>
    </source>
</reference>
<feature type="chain" id="PRO_5004081844" description="Outer membrane protein beta-barrel domain-containing protein" evidence="1">
    <location>
        <begin position="21"/>
        <end position="226"/>
    </location>
</feature>
<evidence type="ECO:0000256" key="1">
    <source>
        <dbReference type="SAM" id="SignalP"/>
    </source>
</evidence>
<dbReference type="STRING" id="1279009.ADICEAN_02901"/>
<dbReference type="Proteomes" id="UP000011910">
    <property type="component" value="Unassembled WGS sequence"/>
</dbReference>